<dbReference type="Proteomes" id="UP000019591">
    <property type="component" value="Chromosome"/>
</dbReference>
<proteinExistence type="predicted"/>
<dbReference type="SUPFAM" id="SSF52402">
    <property type="entry name" value="Adenine nucleotide alpha hydrolases-like"/>
    <property type="match status" value="1"/>
</dbReference>
<dbReference type="InterPro" id="IPR014729">
    <property type="entry name" value="Rossmann-like_a/b/a_fold"/>
</dbReference>
<dbReference type="eggNOG" id="COG2205">
    <property type="taxonomic scope" value="Bacteria"/>
</dbReference>
<dbReference type="OrthoDB" id="1707003at2"/>
<accession>W8U7G1</accession>
<dbReference type="STRING" id="1286171.EAL2_c15260"/>
<evidence type="ECO:0008006" key="3">
    <source>
        <dbReference type="Google" id="ProtNLM"/>
    </source>
</evidence>
<keyword evidence="2" id="KW-1185">Reference proteome</keyword>
<evidence type="ECO:0000313" key="1">
    <source>
        <dbReference type="EMBL" id="AHM56821.1"/>
    </source>
</evidence>
<dbReference type="RefSeq" id="WP_025435802.1">
    <property type="nucleotide sequence ID" value="NZ_CP007452.1"/>
</dbReference>
<dbReference type="HOGENOM" id="CLU_154668_1_0_9"/>
<evidence type="ECO:0000313" key="2">
    <source>
        <dbReference type="Proteomes" id="UP000019591"/>
    </source>
</evidence>
<dbReference type="AlphaFoldDB" id="W8U7G1"/>
<sequence>MTKKVMVCVTKQKTSERLIKSGYKIAGPEGELYVLHITGKDLSLANCEVIQHLFDVSKKYDAQMSILHSKHVAETIKKFVSDNDINAIVLGESNEESVKSDMALKITSGMPDTVKTYIIPMSYSYLDKDVV</sequence>
<dbReference type="Gene3D" id="3.40.50.620">
    <property type="entry name" value="HUPs"/>
    <property type="match status" value="1"/>
</dbReference>
<gene>
    <name evidence="1" type="ORF">EAL2_c15260</name>
</gene>
<dbReference type="KEGG" id="eac:EAL2_c15260"/>
<protein>
    <recommendedName>
        <fullName evidence="3">UspA domain-containing protein</fullName>
    </recommendedName>
</protein>
<name>W8U7G1_PEPAC</name>
<dbReference type="EMBL" id="CP007452">
    <property type="protein sequence ID" value="AHM56821.1"/>
    <property type="molecule type" value="Genomic_DNA"/>
</dbReference>
<reference evidence="1 2" key="1">
    <citation type="journal article" date="2014" name="Genome Announc.">
        <title>Complete Genome Sequence of Amino Acid-Utilizing Eubacterium acidaminophilum al-2 (DSM 3953).</title>
        <authorList>
            <person name="Poehlein A."/>
            <person name="Andreesen J.R."/>
            <person name="Daniel R."/>
        </authorList>
    </citation>
    <scope>NUCLEOTIDE SEQUENCE [LARGE SCALE GENOMIC DNA]</scope>
    <source>
        <strain evidence="1 2">DSM 3953</strain>
    </source>
</reference>
<dbReference type="PATRIC" id="fig|1286171.3.peg.1477"/>
<organism evidence="1 2">
    <name type="scientific">Peptoclostridium acidaminophilum DSM 3953</name>
    <dbReference type="NCBI Taxonomy" id="1286171"/>
    <lineage>
        <taxon>Bacteria</taxon>
        <taxon>Bacillati</taxon>
        <taxon>Bacillota</taxon>
        <taxon>Clostridia</taxon>
        <taxon>Peptostreptococcales</taxon>
        <taxon>Peptoclostridiaceae</taxon>
        <taxon>Peptoclostridium</taxon>
    </lineage>
</organism>